<dbReference type="AlphaFoldDB" id="A0A1D2MM74"/>
<evidence type="ECO:0000256" key="1">
    <source>
        <dbReference type="SAM" id="MobiDB-lite"/>
    </source>
</evidence>
<accession>A0A1D2MM74</accession>
<reference evidence="2 3" key="1">
    <citation type="journal article" date="2016" name="Genome Biol. Evol.">
        <title>Gene Family Evolution Reflects Adaptation to Soil Environmental Stressors in the Genome of the Collembolan Orchesella cincta.</title>
        <authorList>
            <person name="Faddeeva-Vakhrusheva A."/>
            <person name="Derks M.F."/>
            <person name="Anvar S.Y."/>
            <person name="Agamennone V."/>
            <person name="Suring W."/>
            <person name="Smit S."/>
            <person name="van Straalen N.M."/>
            <person name="Roelofs D."/>
        </authorList>
    </citation>
    <scope>NUCLEOTIDE SEQUENCE [LARGE SCALE GENOMIC DNA]</scope>
    <source>
        <tissue evidence="2">Mixed pool</tissue>
    </source>
</reference>
<gene>
    <name evidence="2" type="ORF">Ocin01_12554</name>
</gene>
<protein>
    <submittedName>
        <fullName evidence="2">Uncharacterized protein</fullName>
    </submittedName>
</protein>
<organism evidence="2 3">
    <name type="scientific">Orchesella cincta</name>
    <name type="common">Springtail</name>
    <name type="synonym">Podura cincta</name>
    <dbReference type="NCBI Taxonomy" id="48709"/>
    <lineage>
        <taxon>Eukaryota</taxon>
        <taxon>Metazoa</taxon>
        <taxon>Ecdysozoa</taxon>
        <taxon>Arthropoda</taxon>
        <taxon>Hexapoda</taxon>
        <taxon>Collembola</taxon>
        <taxon>Entomobryomorpha</taxon>
        <taxon>Entomobryoidea</taxon>
        <taxon>Orchesellidae</taxon>
        <taxon>Orchesellinae</taxon>
        <taxon>Orchesella</taxon>
    </lineage>
</organism>
<feature type="region of interest" description="Disordered" evidence="1">
    <location>
        <begin position="1"/>
        <end position="30"/>
    </location>
</feature>
<evidence type="ECO:0000313" key="2">
    <source>
        <dbReference type="EMBL" id="ODM94129.1"/>
    </source>
</evidence>
<dbReference type="EMBL" id="LJIJ01000856">
    <property type="protein sequence ID" value="ODM94129.1"/>
    <property type="molecule type" value="Genomic_DNA"/>
</dbReference>
<feature type="compositionally biased region" description="Polar residues" evidence="1">
    <location>
        <begin position="1"/>
        <end position="14"/>
    </location>
</feature>
<evidence type="ECO:0000313" key="3">
    <source>
        <dbReference type="Proteomes" id="UP000094527"/>
    </source>
</evidence>
<comment type="caution">
    <text evidence="2">The sequence shown here is derived from an EMBL/GenBank/DDBJ whole genome shotgun (WGS) entry which is preliminary data.</text>
</comment>
<dbReference type="Proteomes" id="UP000094527">
    <property type="component" value="Unassembled WGS sequence"/>
</dbReference>
<proteinExistence type="predicted"/>
<name>A0A1D2MM74_ORCCI</name>
<sequence length="171" mass="18569">MDTKTPMKSSTQPKESSEESAEDETSPEAKVVKGMAYSGISYVKSTESAPKCLGQDMRLEKMIQITEHCEKETGEGTNSTESGGKALSLCFTACMWKYLRLIGADLMFTSEMDSMVIDLFPPVAHGMVMKAVRGCAKVTVLPLSKADNCASFGPLKSCILRNIQNICSGNY</sequence>
<keyword evidence="3" id="KW-1185">Reference proteome</keyword>